<dbReference type="Proteomes" id="UP000009138">
    <property type="component" value="Unassembled WGS sequence"/>
</dbReference>
<dbReference type="VEuPathDB" id="FungiDB:RO3G_09139"/>
<dbReference type="GeneID" id="93616105"/>
<protein>
    <submittedName>
        <fullName evidence="1">Uncharacterized protein</fullName>
    </submittedName>
</protein>
<sequence length="131" mass="15091">MITKLDQLVFGHSLGFGEAKIAQCTPDKYNLCHDLLRLALFCKETINKNQLNASLAFEINGFSVVVFLMRLDYDGTYCLYEICKLSFPRSLEELSGFVSLKNSNTLMRISEMFWRIRLQCDTCIKDKTTKL</sequence>
<dbReference type="AlphaFoldDB" id="I1C7J9"/>
<accession>I1C7J9</accession>
<evidence type="ECO:0000313" key="2">
    <source>
        <dbReference type="Proteomes" id="UP000009138"/>
    </source>
</evidence>
<keyword evidence="2" id="KW-1185">Reference proteome</keyword>
<reference evidence="1 2" key="1">
    <citation type="journal article" date="2009" name="PLoS Genet.">
        <title>Genomic analysis of the basal lineage fungus Rhizopus oryzae reveals a whole-genome duplication.</title>
        <authorList>
            <person name="Ma L.-J."/>
            <person name="Ibrahim A.S."/>
            <person name="Skory C."/>
            <person name="Grabherr M.G."/>
            <person name="Burger G."/>
            <person name="Butler M."/>
            <person name="Elias M."/>
            <person name="Idnurm A."/>
            <person name="Lang B.F."/>
            <person name="Sone T."/>
            <person name="Abe A."/>
            <person name="Calvo S.E."/>
            <person name="Corrochano L.M."/>
            <person name="Engels R."/>
            <person name="Fu J."/>
            <person name="Hansberg W."/>
            <person name="Kim J.-M."/>
            <person name="Kodira C.D."/>
            <person name="Koehrsen M.J."/>
            <person name="Liu B."/>
            <person name="Miranda-Saavedra D."/>
            <person name="O'Leary S."/>
            <person name="Ortiz-Castellanos L."/>
            <person name="Poulter R."/>
            <person name="Rodriguez-Romero J."/>
            <person name="Ruiz-Herrera J."/>
            <person name="Shen Y.-Q."/>
            <person name="Zeng Q."/>
            <person name="Galagan J."/>
            <person name="Birren B.W."/>
            <person name="Cuomo C.A."/>
            <person name="Wickes B.L."/>
        </authorList>
    </citation>
    <scope>NUCLEOTIDE SEQUENCE [LARGE SCALE GENOMIC DNA]</scope>
    <source>
        <strain evidence="2">RA 99-880 / ATCC MYA-4621 / FGSC 9543 / NRRL 43880</strain>
    </source>
</reference>
<dbReference type="OrthoDB" id="2202275at2759"/>
<dbReference type="EMBL" id="CH476737">
    <property type="protein sequence ID" value="EIE84429.1"/>
    <property type="molecule type" value="Genomic_DNA"/>
</dbReference>
<gene>
    <name evidence="1" type="ORF">RO3G_09139</name>
</gene>
<name>I1C7J9_RHIO9</name>
<evidence type="ECO:0000313" key="1">
    <source>
        <dbReference type="EMBL" id="EIE84429.1"/>
    </source>
</evidence>
<dbReference type="RefSeq" id="XP_067519825.1">
    <property type="nucleotide sequence ID" value="XM_067663724.1"/>
</dbReference>
<organism evidence="1 2">
    <name type="scientific">Rhizopus delemar (strain RA 99-880 / ATCC MYA-4621 / FGSC 9543 / NRRL 43880)</name>
    <name type="common">Mucormycosis agent</name>
    <name type="synonym">Rhizopus arrhizus var. delemar</name>
    <dbReference type="NCBI Taxonomy" id="246409"/>
    <lineage>
        <taxon>Eukaryota</taxon>
        <taxon>Fungi</taxon>
        <taxon>Fungi incertae sedis</taxon>
        <taxon>Mucoromycota</taxon>
        <taxon>Mucoromycotina</taxon>
        <taxon>Mucoromycetes</taxon>
        <taxon>Mucorales</taxon>
        <taxon>Mucorineae</taxon>
        <taxon>Rhizopodaceae</taxon>
        <taxon>Rhizopus</taxon>
    </lineage>
</organism>
<dbReference type="eggNOG" id="ENOG502TAAF">
    <property type="taxonomic scope" value="Eukaryota"/>
</dbReference>
<dbReference type="InParanoid" id="I1C7J9"/>
<proteinExistence type="predicted"/>